<dbReference type="InterPro" id="IPR036259">
    <property type="entry name" value="MFS_trans_sf"/>
</dbReference>
<feature type="transmembrane region" description="Helical" evidence="5">
    <location>
        <begin position="182"/>
        <end position="200"/>
    </location>
</feature>
<sequence length="407" mass="44792">MLFVYTIAIIFATQINEMTASISGNIPKLYLIKIAKWFMLTMPIIVLFYQENGLSMQDVLTLKGIYSVAVVALEIPSGYIADVWGRKKSLILGSILGCLGFVVYSFSHGFSGFLTAELILGIGSSFISGSDSAMLYDSLLKMKKEKDYLKQESRVMSVGNFAEALAGIAGGSLALISLRTPFVFQSFIAFIAIPASILLVDPNQNAVKIKVGFKHILSIVKFSLWDNAILRWNIVLSSVIGCATLTLAWFIQPYLRDLDMEVSTIGVIWTLLNLTVGFVALSAYKIEGYLGKNGTSIFIVLGVSIGFILTGWFNSLIGVGVLFFFYFVRGIATPVLKDYINRITESEMRATVLSVRNFIIRICFALIGPFLGWYTDHFTLSSALMLAGGIFFVLGGISVLFMIKVEK</sequence>
<feature type="transmembrane region" description="Helical" evidence="5">
    <location>
        <begin position="90"/>
        <end position="107"/>
    </location>
</feature>
<gene>
    <name evidence="7" type="ORF">L3049_14035</name>
</gene>
<evidence type="ECO:0000313" key="8">
    <source>
        <dbReference type="Proteomes" id="UP001528920"/>
    </source>
</evidence>
<dbReference type="InterPro" id="IPR005829">
    <property type="entry name" value="Sugar_transporter_CS"/>
</dbReference>
<dbReference type="InterPro" id="IPR011701">
    <property type="entry name" value="MFS"/>
</dbReference>
<evidence type="ECO:0000256" key="3">
    <source>
        <dbReference type="ARBA" id="ARBA00022989"/>
    </source>
</evidence>
<dbReference type="Gene3D" id="1.20.1250.20">
    <property type="entry name" value="MFS general substrate transporter like domains"/>
    <property type="match status" value="1"/>
</dbReference>
<feature type="transmembrane region" description="Helical" evidence="5">
    <location>
        <begin position="229"/>
        <end position="251"/>
    </location>
</feature>
<dbReference type="InterPro" id="IPR053160">
    <property type="entry name" value="MFS_DHA3_Transporter"/>
</dbReference>
<keyword evidence="4 5" id="KW-0472">Membrane</keyword>
<evidence type="ECO:0000259" key="6">
    <source>
        <dbReference type="PROSITE" id="PS50850"/>
    </source>
</evidence>
<dbReference type="InterPro" id="IPR020846">
    <property type="entry name" value="MFS_dom"/>
</dbReference>
<dbReference type="RefSeq" id="WP_275110446.1">
    <property type="nucleotide sequence ID" value="NZ_JAKJSC010000002.1"/>
</dbReference>
<comment type="caution">
    <text evidence="7">The sequence shown here is derived from an EMBL/GenBank/DDBJ whole genome shotgun (WGS) entry which is preliminary data.</text>
</comment>
<evidence type="ECO:0000256" key="1">
    <source>
        <dbReference type="ARBA" id="ARBA00004141"/>
    </source>
</evidence>
<feature type="transmembrane region" description="Helical" evidence="5">
    <location>
        <begin position="296"/>
        <end position="313"/>
    </location>
</feature>
<dbReference type="Proteomes" id="UP001528920">
    <property type="component" value="Unassembled WGS sequence"/>
</dbReference>
<reference evidence="7 8" key="1">
    <citation type="submission" date="2022-01" db="EMBL/GenBank/DDBJ databases">
        <title>Labilibaculum sp. nov, a marine bacterium isolated from Antarctica.</title>
        <authorList>
            <person name="Dai W."/>
        </authorList>
    </citation>
    <scope>NUCLEOTIDE SEQUENCE [LARGE SCALE GENOMIC DNA]</scope>
    <source>
        <strain evidence="7 8">DW002</strain>
    </source>
</reference>
<feature type="transmembrane region" description="Helical" evidence="5">
    <location>
        <begin position="380"/>
        <end position="403"/>
    </location>
</feature>
<keyword evidence="3 5" id="KW-1133">Transmembrane helix</keyword>
<keyword evidence="2 5" id="KW-0812">Transmembrane</keyword>
<dbReference type="PROSITE" id="PS00216">
    <property type="entry name" value="SUGAR_TRANSPORT_1"/>
    <property type="match status" value="1"/>
</dbReference>
<feature type="transmembrane region" description="Helical" evidence="5">
    <location>
        <begin position="113"/>
        <end position="136"/>
    </location>
</feature>
<feature type="transmembrane region" description="Helical" evidence="5">
    <location>
        <begin position="319"/>
        <end position="337"/>
    </location>
</feature>
<feature type="transmembrane region" description="Helical" evidence="5">
    <location>
        <begin position="358"/>
        <end position="374"/>
    </location>
</feature>
<protein>
    <submittedName>
        <fullName evidence="7">MFS transporter</fullName>
    </submittedName>
</protein>
<proteinExistence type="predicted"/>
<feature type="domain" description="Major facilitator superfamily (MFS) profile" evidence="6">
    <location>
        <begin position="1"/>
        <end position="407"/>
    </location>
</feature>
<dbReference type="EMBL" id="JAKJSC010000002">
    <property type="protein sequence ID" value="MDE5419117.1"/>
    <property type="molecule type" value="Genomic_DNA"/>
</dbReference>
<dbReference type="Pfam" id="PF07690">
    <property type="entry name" value="MFS_1"/>
    <property type="match status" value="1"/>
</dbReference>
<evidence type="ECO:0000313" key="7">
    <source>
        <dbReference type="EMBL" id="MDE5419117.1"/>
    </source>
</evidence>
<evidence type="ECO:0000256" key="4">
    <source>
        <dbReference type="ARBA" id="ARBA00023136"/>
    </source>
</evidence>
<dbReference type="SUPFAM" id="SSF103473">
    <property type="entry name" value="MFS general substrate transporter"/>
    <property type="match status" value="1"/>
</dbReference>
<keyword evidence="8" id="KW-1185">Reference proteome</keyword>
<evidence type="ECO:0000256" key="2">
    <source>
        <dbReference type="ARBA" id="ARBA00022692"/>
    </source>
</evidence>
<comment type="subcellular location">
    <subcellularLocation>
        <location evidence="1">Membrane</location>
        <topology evidence="1">Multi-pass membrane protein</topology>
    </subcellularLocation>
</comment>
<name>A0ABT5VUW8_9BACT</name>
<dbReference type="PANTHER" id="PTHR23530:SF1">
    <property type="entry name" value="PERMEASE, MAJOR FACILITATOR SUPERFAMILY-RELATED"/>
    <property type="match status" value="1"/>
</dbReference>
<accession>A0ABT5VUW8</accession>
<evidence type="ECO:0000256" key="5">
    <source>
        <dbReference type="SAM" id="Phobius"/>
    </source>
</evidence>
<organism evidence="7 8">
    <name type="scientific">Paralabilibaculum antarcticum</name>
    <dbReference type="NCBI Taxonomy" id="2912572"/>
    <lineage>
        <taxon>Bacteria</taxon>
        <taxon>Pseudomonadati</taxon>
        <taxon>Bacteroidota</taxon>
        <taxon>Bacteroidia</taxon>
        <taxon>Marinilabiliales</taxon>
        <taxon>Marinifilaceae</taxon>
        <taxon>Paralabilibaculum</taxon>
    </lineage>
</organism>
<dbReference type="PANTHER" id="PTHR23530">
    <property type="entry name" value="TRANSPORT PROTEIN-RELATED"/>
    <property type="match status" value="1"/>
</dbReference>
<feature type="transmembrane region" description="Helical" evidence="5">
    <location>
        <begin position="30"/>
        <end position="49"/>
    </location>
</feature>
<dbReference type="PROSITE" id="PS50850">
    <property type="entry name" value="MFS"/>
    <property type="match status" value="1"/>
</dbReference>
<feature type="transmembrane region" description="Helical" evidence="5">
    <location>
        <begin position="157"/>
        <end position="176"/>
    </location>
</feature>
<feature type="transmembrane region" description="Helical" evidence="5">
    <location>
        <begin position="263"/>
        <end position="284"/>
    </location>
</feature>